<evidence type="ECO:0000259" key="4">
    <source>
        <dbReference type="Pfam" id="PF00391"/>
    </source>
</evidence>
<dbReference type="InterPro" id="IPR006319">
    <property type="entry name" value="PEP_synth"/>
</dbReference>
<comment type="similarity">
    <text evidence="1">Belongs to the PEP-utilizing enzyme family.</text>
</comment>
<evidence type="ECO:0000313" key="5">
    <source>
        <dbReference type="EMBL" id="PIY95625.1"/>
    </source>
</evidence>
<dbReference type="InterPro" id="IPR008279">
    <property type="entry name" value="PEP-util_enz_mobile_dom"/>
</dbReference>
<sequence length="371" mass="42684">MYSYATLAPLLGYRDNPLYQKMDEILKGKTKSNPEKFAEYLVVLTNPPKVLKTQEQELKILRLASKAKKRKSKSSKEILSEFGKELDEIRKEFDWLSFDICNSIGWNRKYYAKLVAEKLGFNINQKIRELANYEKKTESNYQKLIKKLHFTTQEQKAFQLVRNLGYYKWARQYEFQKALYHLKFIQDELGGRFGLTQLESKYLLPEEYKQLAIRSEKLKIKAQKRLKNFLVIFSRNKKAIILEGQKAKNHFHHLKFVKDKVGAKSKELKGMPAFSGKGTGMVRIINQKKDLSKMKKGDILVSVATSPDLLTAMKKASAIVTDEGGITCHAAIISRELKIPCVVGVKIATKALRDGDRVEVDANKGIIRKIK</sequence>
<dbReference type="Pfam" id="PF00391">
    <property type="entry name" value="PEP-utilizers"/>
    <property type="match status" value="1"/>
</dbReference>
<dbReference type="SUPFAM" id="SSF52009">
    <property type="entry name" value="Phosphohistidine domain"/>
    <property type="match status" value="1"/>
</dbReference>
<organism evidence="5 6">
    <name type="scientific">Candidatus Kerfeldbacteria bacterium CG_4_10_14_0_8_um_filter_42_10</name>
    <dbReference type="NCBI Taxonomy" id="2014248"/>
    <lineage>
        <taxon>Bacteria</taxon>
        <taxon>Candidatus Kerfeldiibacteriota</taxon>
    </lineage>
</organism>
<comment type="caution">
    <text evidence="5">The sequence shown here is derived from an EMBL/GenBank/DDBJ whole genome shotgun (WGS) entry which is preliminary data.</text>
</comment>
<dbReference type="GO" id="GO:0005524">
    <property type="term" value="F:ATP binding"/>
    <property type="evidence" value="ECO:0007669"/>
    <property type="project" value="UniProtKB-KW"/>
</dbReference>
<dbReference type="AlphaFoldDB" id="A0A2M7RFU6"/>
<proteinExistence type="inferred from homology"/>
<dbReference type="PANTHER" id="PTHR43030">
    <property type="entry name" value="PHOSPHOENOLPYRUVATE SYNTHASE"/>
    <property type="match status" value="1"/>
</dbReference>
<dbReference type="PANTHER" id="PTHR43030:SF1">
    <property type="entry name" value="PHOSPHOENOLPYRUVATE SYNTHASE"/>
    <property type="match status" value="1"/>
</dbReference>
<dbReference type="PROSITE" id="PS00370">
    <property type="entry name" value="PEP_ENZYMES_PHOS_SITE"/>
    <property type="match status" value="1"/>
</dbReference>
<dbReference type="GO" id="GO:0008986">
    <property type="term" value="F:pyruvate, water dikinase activity"/>
    <property type="evidence" value="ECO:0007669"/>
    <property type="project" value="InterPro"/>
</dbReference>
<gene>
    <name evidence="5" type="ORF">COY66_06300</name>
</gene>
<dbReference type="Gene3D" id="3.50.30.10">
    <property type="entry name" value="Phosphohistidine domain"/>
    <property type="match status" value="1"/>
</dbReference>
<feature type="domain" description="PEP-utilising enzyme mobile" evidence="4">
    <location>
        <begin position="295"/>
        <end position="365"/>
    </location>
</feature>
<accession>A0A2M7RFU6</accession>
<evidence type="ECO:0000256" key="2">
    <source>
        <dbReference type="ARBA" id="ARBA00022741"/>
    </source>
</evidence>
<dbReference type="InterPro" id="IPR036637">
    <property type="entry name" value="Phosphohistidine_dom_sf"/>
</dbReference>
<evidence type="ECO:0000256" key="3">
    <source>
        <dbReference type="ARBA" id="ARBA00022840"/>
    </source>
</evidence>
<evidence type="ECO:0000256" key="1">
    <source>
        <dbReference type="ARBA" id="ARBA00007837"/>
    </source>
</evidence>
<dbReference type="InterPro" id="IPR018274">
    <property type="entry name" value="PEP_util_AS"/>
</dbReference>
<dbReference type="EMBL" id="PFMD01000075">
    <property type="protein sequence ID" value="PIY95625.1"/>
    <property type="molecule type" value="Genomic_DNA"/>
</dbReference>
<name>A0A2M7RFU6_9BACT</name>
<keyword evidence="3" id="KW-0067">ATP-binding</keyword>
<reference evidence="5 6" key="1">
    <citation type="submission" date="2017-09" db="EMBL/GenBank/DDBJ databases">
        <title>Depth-based differentiation of microbial function through sediment-hosted aquifers and enrichment of novel symbionts in the deep terrestrial subsurface.</title>
        <authorList>
            <person name="Probst A.J."/>
            <person name="Ladd B."/>
            <person name="Jarett J.K."/>
            <person name="Geller-Mcgrath D.E."/>
            <person name="Sieber C.M."/>
            <person name="Emerson J.B."/>
            <person name="Anantharaman K."/>
            <person name="Thomas B.C."/>
            <person name="Malmstrom R."/>
            <person name="Stieglmeier M."/>
            <person name="Klingl A."/>
            <person name="Woyke T."/>
            <person name="Ryan C.M."/>
            <person name="Banfield J.F."/>
        </authorList>
    </citation>
    <scope>NUCLEOTIDE SEQUENCE [LARGE SCALE GENOMIC DNA]</scope>
    <source>
        <strain evidence="5">CG_4_10_14_0_8_um_filter_42_10</strain>
    </source>
</reference>
<evidence type="ECO:0000313" key="6">
    <source>
        <dbReference type="Proteomes" id="UP000230779"/>
    </source>
</evidence>
<keyword evidence="2" id="KW-0547">Nucleotide-binding</keyword>
<protein>
    <recommendedName>
        <fullName evidence="4">PEP-utilising enzyme mobile domain-containing protein</fullName>
    </recommendedName>
</protein>
<dbReference type="Proteomes" id="UP000230779">
    <property type="component" value="Unassembled WGS sequence"/>
</dbReference>